<protein>
    <submittedName>
        <fullName evidence="1">Uncharacterized protein</fullName>
    </submittedName>
</protein>
<dbReference type="KEGG" id="bla:BLA_1286"/>
<evidence type="ECO:0000313" key="2">
    <source>
        <dbReference type="Proteomes" id="UP000002456"/>
    </source>
</evidence>
<gene>
    <name evidence="1" type="ordered locus">BLA_1286</name>
</gene>
<evidence type="ECO:0000313" key="1">
    <source>
        <dbReference type="EMBL" id="ACL29573.1"/>
    </source>
</evidence>
<reference evidence="1 2" key="1">
    <citation type="journal article" date="2009" name="J. Bacteriol.">
        <title>Genome sequence of the probiotic bacterium Bifidobacterium animalis subsp. lactis AD011.</title>
        <authorList>
            <person name="Kim J.F."/>
            <person name="Jeong H."/>
            <person name="Yu D.S."/>
            <person name="Choi S.-H."/>
            <person name="Hur C.-G."/>
            <person name="Park M.-S."/>
            <person name="Yoon S.H."/>
            <person name="Kim D.-W."/>
            <person name="Ji G.E."/>
            <person name="Park H.-S."/>
            <person name="Oh T.K."/>
        </authorList>
    </citation>
    <scope>NUCLEOTIDE SEQUENCE [LARGE SCALE GENOMIC DNA]</scope>
    <source>
        <strain evidence="1 2">AD011</strain>
    </source>
</reference>
<dbReference type="AlphaFoldDB" id="B8DU94"/>
<proteinExistence type="predicted"/>
<accession>B8DU94</accession>
<dbReference type="HOGENOM" id="CLU_2380415_0_0_11"/>
<dbReference type="EMBL" id="CP001213">
    <property type="protein sequence ID" value="ACL29573.1"/>
    <property type="molecule type" value="Genomic_DNA"/>
</dbReference>
<dbReference type="STRING" id="442563.BLA_1286"/>
<dbReference type="Proteomes" id="UP000002456">
    <property type="component" value="Chromosome"/>
</dbReference>
<name>B8DU94_BIFA0</name>
<organism evidence="1 2">
    <name type="scientific">Bifidobacterium animalis subsp. lactis (strain AD011)</name>
    <dbReference type="NCBI Taxonomy" id="442563"/>
    <lineage>
        <taxon>Bacteria</taxon>
        <taxon>Bacillati</taxon>
        <taxon>Actinomycetota</taxon>
        <taxon>Actinomycetes</taxon>
        <taxon>Bifidobacteriales</taxon>
        <taxon>Bifidobacteriaceae</taxon>
        <taxon>Bifidobacterium</taxon>
    </lineage>
</organism>
<sequence>MTMIDAFRCVDDAVLLVSPWSSLDFGIFGCTGSIFSLIGFAGHKTVAYCADFSLCCILRASEKMTVVPYESGEYADTPDLRIQSIVCKLYVCCV</sequence>
<keyword evidence="2" id="KW-1185">Reference proteome</keyword>